<comment type="catalytic activity">
    <reaction evidence="9">
        <text>[phosphate](n) + ATP = [phosphate](n+1) + ADP</text>
        <dbReference type="Rhea" id="RHEA:19573"/>
        <dbReference type="Rhea" id="RHEA-COMP:9859"/>
        <dbReference type="Rhea" id="RHEA-COMP:14280"/>
        <dbReference type="ChEBI" id="CHEBI:16838"/>
        <dbReference type="ChEBI" id="CHEBI:30616"/>
        <dbReference type="ChEBI" id="CHEBI:456216"/>
        <dbReference type="EC" id="2.7.4.1"/>
    </reaction>
    <physiologicalReaction direction="left-to-right" evidence="9">
        <dbReference type="Rhea" id="RHEA:19574"/>
    </physiologicalReaction>
</comment>
<dbReference type="STRING" id="35722.A0A0B7NPV7"/>
<comment type="cofactor">
    <cofactor evidence="1">
        <name>Mn(2+)</name>
        <dbReference type="ChEBI" id="CHEBI:29035"/>
    </cofactor>
</comment>
<protein>
    <recommendedName>
        <fullName evidence="11">Vacuolar transporter chaperone complex subunit 4</fullName>
        <ecNumber evidence="3">2.7.4.1</ecNumber>
    </recommendedName>
    <alternativeName>
        <fullName evidence="13">Polyphosphate kinase</fullName>
    </alternativeName>
    <alternativeName>
        <fullName evidence="12">SPX-dependent polyphosphate polymerase VTC subunit 4</fullName>
    </alternativeName>
    <alternativeName>
        <fullName evidence="14">Vacuolar membrane polyphosphate polymerase catalytic subunit</fullName>
    </alternativeName>
</protein>
<dbReference type="InterPro" id="IPR004331">
    <property type="entry name" value="SPX_dom"/>
</dbReference>
<gene>
    <name evidence="18" type="primary">PARPA_11853.1 scaffold 44722</name>
</gene>
<evidence type="ECO:0000313" key="18">
    <source>
        <dbReference type="EMBL" id="CEP17555.1"/>
    </source>
</evidence>
<keyword evidence="4" id="KW-0926">Vacuole</keyword>
<feature type="domain" description="SPX" evidence="17">
    <location>
        <begin position="1"/>
        <end position="142"/>
    </location>
</feature>
<name>A0A0B7NPV7_9FUNG</name>
<evidence type="ECO:0000256" key="7">
    <source>
        <dbReference type="ARBA" id="ARBA00022989"/>
    </source>
</evidence>
<dbReference type="OrthoDB" id="6493944at2759"/>
<proteinExistence type="inferred from homology"/>
<reference evidence="18 19" key="1">
    <citation type="submission" date="2014-09" db="EMBL/GenBank/DDBJ databases">
        <authorList>
            <person name="Ellenberger Sabrina"/>
        </authorList>
    </citation>
    <scope>NUCLEOTIDE SEQUENCE [LARGE SCALE GENOMIC DNA]</scope>
    <source>
        <strain evidence="18 19">CBS 412.66</strain>
    </source>
</reference>
<dbReference type="InterPro" id="IPR051572">
    <property type="entry name" value="VTC_Complex_Subunit"/>
</dbReference>
<dbReference type="AlphaFoldDB" id="A0A0B7NPV7"/>
<dbReference type="PROSITE" id="PS51382">
    <property type="entry name" value="SPX"/>
    <property type="match status" value="1"/>
</dbReference>
<comment type="similarity">
    <text evidence="10">Belongs to the VTC4 family.</text>
</comment>
<evidence type="ECO:0000256" key="11">
    <source>
        <dbReference type="ARBA" id="ARBA00067464"/>
    </source>
</evidence>
<evidence type="ECO:0000256" key="8">
    <source>
        <dbReference type="ARBA" id="ARBA00023136"/>
    </source>
</evidence>
<feature type="transmembrane region" description="Helical" evidence="16">
    <location>
        <begin position="670"/>
        <end position="690"/>
    </location>
</feature>
<evidence type="ECO:0000256" key="10">
    <source>
        <dbReference type="ARBA" id="ARBA00061390"/>
    </source>
</evidence>
<accession>A0A0B7NPV7</accession>
<keyword evidence="8 16" id="KW-0472">Membrane</keyword>
<evidence type="ECO:0000256" key="4">
    <source>
        <dbReference type="ARBA" id="ARBA00022554"/>
    </source>
</evidence>
<dbReference type="InterPro" id="IPR003807">
    <property type="entry name" value="DUF202"/>
</dbReference>
<evidence type="ECO:0000259" key="17">
    <source>
        <dbReference type="PROSITE" id="PS51382"/>
    </source>
</evidence>
<evidence type="ECO:0000256" key="12">
    <source>
        <dbReference type="ARBA" id="ARBA00075894"/>
    </source>
</evidence>
<dbReference type="GO" id="GO:0006799">
    <property type="term" value="P:polyphosphate biosynthetic process"/>
    <property type="evidence" value="ECO:0007669"/>
    <property type="project" value="UniProtKB-ARBA"/>
</dbReference>
<feature type="transmembrane region" description="Helical" evidence="16">
    <location>
        <begin position="632"/>
        <end position="650"/>
    </location>
</feature>
<feature type="transmembrane region" description="Helical" evidence="16">
    <location>
        <begin position="605"/>
        <end position="625"/>
    </location>
</feature>
<dbReference type="PANTHER" id="PTHR46140:SF1">
    <property type="entry name" value="VACUOLAR TRANSPORTER CHAPERONE COMPLEX SUBUNIT 4-RELATED"/>
    <property type="match status" value="1"/>
</dbReference>
<evidence type="ECO:0000256" key="3">
    <source>
        <dbReference type="ARBA" id="ARBA00012960"/>
    </source>
</evidence>
<evidence type="ECO:0000256" key="1">
    <source>
        <dbReference type="ARBA" id="ARBA00001936"/>
    </source>
</evidence>
<dbReference type="InterPro" id="IPR018966">
    <property type="entry name" value="VTC_domain"/>
</dbReference>
<evidence type="ECO:0000256" key="5">
    <source>
        <dbReference type="ARBA" id="ARBA00022679"/>
    </source>
</evidence>
<dbReference type="GO" id="GO:0000329">
    <property type="term" value="C:fungal-type vacuole membrane"/>
    <property type="evidence" value="ECO:0007669"/>
    <property type="project" value="TreeGrafter"/>
</dbReference>
<evidence type="ECO:0000313" key="19">
    <source>
        <dbReference type="Proteomes" id="UP000054107"/>
    </source>
</evidence>
<comment type="subcellular location">
    <subcellularLocation>
        <location evidence="2">Vacuole membrane</location>
        <topology evidence="2">Multi-pass membrane protein</topology>
    </subcellularLocation>
</comment>
<evidence type="ECO:0000256" key="2">
    <source>
        <dbReference type="ARBA" id="ARBA00004128"/>
    </source>
</evidence>
<keyword evidence="5" id="KW-0808">Transferase</keyword>
<organism evidence="18 19">
    <name type="scientific">Parasitella parasitica</name>
    <dbReference type="NCBI Taxonomy" id="35722"/>
    <lineage>
        <taxon>Eukaryota</taxon>
        <taxon>Fungi</taxon>
        <taxon>Fungi incertae sedis</taxon>
        <taxon>Mucoromycota</taxon>
        <taxon>Mucoromycotina</taxon>
        <taxon>Mucoromycetes</taxon>
        <taxon>Mucorales</taxon>
        <taxon>Mucorineae</taxon>
        <taxon>Mucoraceae</taxon>
        <taxon>Parasitella</taxon>
    </lineage>
</organism>
<dbReference type="PANTHER" id="PTHR46140">
    <property type="entry name" value="VACUOLAR TRANSPORTER CHAPERONE 1-RELATED"/>
    <property type="match status" value="1"/>
</dbReference>
<evidence type="ECO:0000256" key="16">
    <source>
        <dbReference type="SAM" id="Phobius"/>
    </source>
</evidence>
<dbReference type="FunFam" id="3.20.100.30:FF:000001">
    <property type="entry name" value="Vacuolar transporter chaperone 4"/>
    <property type="match status" value="1"/>
</dbReference>
<keyword evidence="7 16" id="KW-1133">Transmembrane helix</keyword>
<dbReference type="Gene3D" id="3.20.100.30">
    <property type="entry name" value="VTC, catalytic tunnel domain"/>
    <property type="match status" value="1"/>
</dbReference>
<feature type="compositionally biased region" description="Low complexity" evidence="15">
    <location>
        <begin position="495"/>
        <end position="510"/>
    </location>
</feature>
<feature type="region of interest" description="Disordered" evidence="15">
    <location>
        <begin position="490"/>
        <end position="510"/>
    </location>
</feature>
<evidence type="ECO:0000256" key="15">
    <source>
        <dbReference type="SAM" id="MobiDB-lite"/>
    </source>
</evidence>
<keyword evidence="6 16" id="KW-0812">Transmembrane</keyword>
<dbReference type="GO" id="GO:0008976">
    <property type="term" value="F:polyphosphate kinase activity"/>
    <property type="evidence" value="ECO:0007669"/>
    <property type="project" value="UniProtKB-EC"/>
</dbReference>
<dbReference type="CDD" id="cd07751">
    <property type="entry name" value="PolyPPase_VTC4_like"/>
    <property type="match status" value="1"/>
</dbReference>
<evidence type="ECO:0000256" key="6">
    <source>
        <dbReference type="ARBA" id="ARBA00022692"/>
    </source>
</evidence>
<dbReference type="Pfam" id="PF09359">
    <property type="entry name" value="VTC"/>
    <property type="match status" value="1"/>
</dbReference>
<dbReference type="EC" id="2.7.4.1" evidence="3"/>
<dbReference type="EMBL" id="LN733710">
    <property type="protein sequence ID" value="CEP17555.1"/>
    <property type="molecule type" value="Genomic_DNA"/>
</dbReference>
<evidence type="ECO:0000256" key="14">
    <source>
        <dbReference type="ARBA" id="ARBA00081313"/>
    </source>
</evidence>
<sequence>MKFGHTLRTSLNPDWTFHYVAYEDLKSILKKEAVGGVWSEESESKFVELLEKELDKVYTFQRVKLGEINRRIENEAREVDILCQSENPEEDDFTASEIELGHIIADVHDLAKFTRLNYTGFLKIIKKHDKVTGWPLKPMFGVRLNAKPFYKENYDALIIRISTLYDRVRTRGKERGGDSGAGGKQSAFVRNTTKYWVHPDNITELKLVILKHLPVLVFNPNKEFEAQDSAITSVYYDNDDFDLYMGRLEKTEGAEAIRMRWYGGMDSNTIFVERKTHHEDWTGEKSVKARFPIKEKYLNSFLQGTYTTDELFAKTREQGRKSEKEIQELEQLAQEVQYTALTKRLHPMMRTFYNRTAFQLPGDARVRISLDTELSLIREDNTDRNRSGDNWRRMDIGVDYPFKQLPESDICRFPYAVLEVKLQTHVGQEPPQWVLELVNSHLVESVPKFSKFIHGCATLLEDRINDLPFWLPQMDIDIRKPRNKVFGVSRPEALSSSSVSDSSGSAYDGSKLTTDEHVQIAMREATESTPLLIGDGNFQSGDRNTQANDGLLKQLSPAGLKNLYRKSKTIFIRKETPTASTKGRGRPIPTKAPPAKTYFANERTFLHWLKFTLLLGGLAIGLLNFSDKVGRISAVVFTVLSMSVMIYALYKYHDRADRVERNELGDFSDKYGPAVLTFFVVVAISINMFLRTALDN</sequence>
<evidence type="ECO:0000256" key="13">
    <source>
        <dbReference type="ARBA" id="ARBA00080494"/>
    </source>
</evidence>
<dbReference type="InterPro" id="IPR042267">
    <property type="entry name" value="VTC_sf"/>
</dbReference>
<dbReference type="GO" id="GO:0033254">
    <property type="term" value="C:vacuolar transporter chaperone complex"/>
    <property type="evidence" value="ECO:0007669"/>
    <property type="project" value="TreeGrafter"/>
</dbReference>
<dbReference type="CDD" id="cd14480">
    <property type="entry name" value="SPX_VTC2_like"/>
    <property type="match status" value="1"/>
</dbReference>
<dbReference type="Pfam" id="PF02656">
    <property type="entry name" value="DUF202"/>
    <property type="match status" value="1"/>
</dbReference>
<evidence type="ECO:0000256" key="9">
    <source>
        <dbReference type="ARBA" id="ARBA00050204"/>
    </source>
</evidence>
<keyword evidence="19" id="KW-1185">Reference proteome</keyword>
<dbReference type="Proteomes" id="UP000054107">
    <property type="component" value="Unassembled WGS sequence"/>
</dbReference>